<dbReference type="EMBL" id="SMJZ01000178">
    <property type="protein sequence ID" value="TDC00768.1"/>
    <property type="molecule type" value="Genomic_DNA"/>
</dbReference>
<feature type="transmembrane region" description="Helical" evidence="2">
    <location>
        <begin position="12"/>
        <end position="33"/>
    </location>
</feature>
<gene>
    <name evidence="3" type="ORF">E1267_33800</name>
</gene>
<evidence type="ECO:0000256" key="2">
    <source>
        <dbReference type="SAM" id="Phobius"/>
    </source>
</evidence>
<sequence length="91" mass="9007">MAGLLPAIAADLDVGIPAAGQLVTVFALTLAVAAPASSWLPIALLGLPAAVLALLATMVTFAQGRADGQAEISSGEHPMADHVPASARARP</sequence>
<feature type="transmembrane region" description="Helical" evidence="2">
    <location>
        <begin position="39"/>
        <end position="62"/>
    </location>
</feature>
<evidence type="ECO:0000313" key="4">
    <source>
        <dbReference type="Proteomes" id="UP000295157"/>
    </source>
</evidence>
<organism evidence="3 4">
    <name type="scientific">Nonomuraea longispora</name>
    <dbReference type="NCBI Taxonomy" id="1848320"/>
    <lineage>
        <taxon>Bacteria</taxon>
        <taxon>Bacillati</taxon>
        <taxon>Actinomycetota</taxon>
        <taxon>Actinomycetes</taxon>
        <taxon>Streptosporangiales</taxon>
        <taxon>Streptosporangiaceae</taxon>
        <taxon>Nonomuraea</taxon>
    </lineage>
</organism>
<evidence type="ECO:0008006" key="5">
    <source>
        <dbReference type="Google" id="ProtNLM"/>
    </source>
</evidence>
<proteinExistence type="predicted"/>
<dbReference type="AlphaFoldDB" id="A0A4R4MX15"/>
<protein>
    <recommendedName>
        <fullName evidence="5">MFS transporter</fullName>
    </recommendedName>
</protein>
<keyword evidence="2" id="KW-1133">Transmembrane helix</keyword>
<evidence type="ECO:0000313" key="3">
    <source>
        <dbReference type="EMBL" id="TDC00768.1"/>
    </source>
</evidence>
<comment type="caution">
    <text evidence="3">The sequence shown here is derived from an EMBL/GenBank/DDBJ whole genome shotgun (WGS) entry which is preliminary data.</text>
</comment>
<dbReference type="Proteomes" id="UP000295157">
    <property type="component" value="Unassembled WGS sequence"/>
</dbReference>
<reference evidence="3 4" key="1">
    <citation type="submission" date="2019-02" db="EMBL/GenBank/DDBJ databases">
        <title>Draft genome sequences of novel Actinobacteria.</title>
        <authorList>
            <person name="Sahin N."/>
            <person name="Ay H."/>
            <person name="Saygin H."/>
        </authorList>
    </citation>
    <scope>NUCLEOTIDE SEQUENCE [LARGE SCALE GENOMIC DNA]</scope>
    <source>
        <strain evidence="3 4">KC201</strain>
    </source>
</reference>
<keyword evidence="2" id="KW-0472">Membrane</keyword>
<feature type="region of interest" description="Disordered" evidence="1">
    <location>
        <begin position="71"/>
        <end position="91"/>
    </location>
</feature>
<accession>A0A4R4MX15</accession>
<dbReference type="RefSeq" id="WP_132338696.1">
    <property type="nucleotide sequence ID" value="NZ_SMJZ01000178.1"/>
</dbReference>
<name>A0A4R4MX15_9ACTN</name>
<keyword evidence="2" id="KW-0812">Transmembrane</keyword>
<evidence type="ECO:0000256" key="1">
    <source>
        <dbReference type="SAM" id="MobiDB-lite"/>
    </source>
</evidence>
<keyword evidence="4" id="KW-1185">Reference proteome</keyword>